<dbReference type="RefSeq" id="WP_105861736.1">
    <property type="nucleotide sequence ID" value="NZ_PUEJ01000003.1"/>
</dbReference>
<dbReference type="OrthoDB" id="9809136at2"/>
<dbReference type="InterPro" id="IPR009964">
    <property type="entry name" value="DUF1491"/>
</dbReference>
<keyword evidence="2" id="KW-1185">Reference proteome</keyword>
<proteinExistence type="predicted"/>
<protein>
    <submittedName>
        <fullName evidence="1">DUF1491 domain-containing protein</fullName>
    </submittedName>
</protein>
<dbReference type="Gene3D" id="3.40.1530.20">
    <property type="entry name" value="Protein of unknown function (DUF1491)"/>
    <property type="match status" value="1"/>
</dbReference>
<sequence>MSARLKSSLFVAAYLRRAMAEGAFAALRQRGSEEAGAIFVKIDHLDGTAALYGPAPQSLITEDDGVRRFVRITPPGATPLDAETRLQREFRFDPDLWVIEAEDRQGRHFLDLAEES</sequence>
<comment type="caution">
    <text evidence="1">The sequence shown here is derived from an EMBL/GenBank/DDBJ whole genome shotgun (WGS) entry which is preliminary data.</text>
</comment>
<accession>A0A2S9QFE7</accession>
<evidence type="ECO:0000313" key="2">
    <source>
        <dbReference type="Proteomes" id="UP000237682"/>
    </source>
</evidence>
<dbReference type="Pfam" id="PF07372">
    <property type="entry name" value="DUF1491"/>
    <property type="match status" value="1"/>
</dbReference>
<dbReference type="AlphaFoldDB" id="A0A2S9QFE7"/>
<reference evidence="1 2" key="1">
    <citation type="submission" date="2018-02" db="EMBL/GenBank/DDBJ databases">
        <title>Whole genome sequencing of endophytic bacterium.</title>
        <authorList>
            <person name="Eedara R."/>
            <person name="Podile A.R."/>
        </authorList>
    </citation>
    <scope>NUCLEOTIDE SEQUENCE [LARGE SCALE GENOMIC DNA]</scope>
    <source>
        <strain evidence="1 2">RP1T</strain>
    </source>
</reference>
<evidence type="ECO:0000313" key="1">
    <source>
        <dbReference type="EMBL" id="PRH88071.1"/>
    </source>
</evidence>
<organism evidence="1 2">
    <name type="scientific">Labrys okinawensis</name>
    <dbReference type="NCBI Taxonomy" id="346911"/>
    <lineage>
        <taxon>Bacteria</taxon>
        <taxon>Pseudomonadati</taxon>
        <taxon>Pseudomonadota</taxon>
        <taxon>Alphaproteobacteria</taxon>
        <taxon>Hyphomicrobiales</taxon>
        <taxon>Xanthobacteraceae</taxon>
        <taxon>Labrys</taxon>
    </lineage>
</organism>
<gene>
    <name evidence="1" type="ORF">C5L14_09275</name>
</gene>
<name>A0A2S9QFE7_9HYPH</name>
<dbReference type="Proteomes" id="UP000237682">
    <property type="component" value="Unassembled WGS sequence"/>
</dbReference>
<dbReference type="EMBL" id="PUEJ01000003">
    <property type="protein sequence ID" value="PRH88071.1"/>
    <property type="molecule type" value="Genomic_DNA"/>
</dbReference>